<dbReference type="PANTHER" id="PTHR34983">
    <property type="entry name" value="ARABINOGALACTAN ENDO-BETA-1,4-GALACTANASE A"/>
    <property type="match status" value="1"/>
</dbReference>
<evidence type="ECO:0000256" key="6">
    <source>
        <dbReference type="RuleBase" id="RU361192"/>
    </source>
</evidence>
<dbReference type="SUPFAM" id="SSF51445">
    <property type="entry name" value="(Trans)glycosidases"/>
    <property type="match status" value="1"/>
</dbReference>
<comment type="catalytic activity">
    <reaction evidence="1 6">
        <text>The enzyme specifically hydrolyzes (1-&gt;4)-beta-D-galactosidic linkages in type I arabinogalactans.</text>
        <dbReference type="EC" id="3.2.1.89"/>
    </reaction>
</comment>
<protein>
    <recommendedName>
        <fullName evidence="3 6">Arabinogalactan endo-beta-1,4-galactanase</fullName>
        <ecNumber evidence="3 6">3.2.1.89</ecNumber>
    </recommendedName>
</protein>
<dbReference type="Proteomes" id="UP000600600">
    <property type="component" value="Unassembled WGS sequence"/>
</dbReference>
<dbReference type="Pfam" id="PF07745">
    <property type="entry name" value="Glyco_hydro_53"/>
    <property type="match status" value="1"/>
</dbReference>
<dbReference type="Gene3D" id="2.60.120.260">
    <property type="entry name" value="Galactose-binding domain-like"/>
    <property type="match status" value="1"/>
</dbReference>
<evidence type="ECO:0000256" key="1">
    <source>
        <dbReference type="ARBA" id="ARBA00001695"/>
    </source>
</evidence>
<dbReference type="PROSITE" id="PS51257">
    <property type="entry name" value="PROKAR_LIPOPROTEIN"/>
    <property type="match status" value="1"/>
</dbReference>
<organism evidence="7 8">
    <name type="scientific">Bacteroides difficilis</name>
    <dbReference type="NCBI Taxonomy" id="2763021"/>
    <lineage>
        <taxon>Bacteria</taxon>
        <taxon>Pseudomonadati</taxon>
        <taxon>Bacteroidota</taxon>
        <taxon>Bacteroidia</taxon>
        <taxon>Bacteroidales</taxon>
        <taxon>Bacteroidaceae</taxon>
        <taxon>Bacteroides</taxon>
    </lineage>
</organism>
<sequence length="540" mass="60501">MRNIKNSSIMKITNLIVVGFQVVCGMAACSDDPVAVGDPEPSVVVVKVPNGSFEDNAAETVSPEGWTVSGERSAAKVVEGGCEGNYALHYESASAYTVTTTQTVDGLEDGIYDLEFYYKSSSGQTACYVAAGTDMDNRKMTSLQASPTTWIRSYVRGIKVEGGKCDIELHSQSAGTNWSRFDALRLKKTDKAYDLLKGGDISQLTYVEQMGGKFYEDGEEKDCIEILKNNGFNIVRLRLYNDPGNPDYAPSNRLPEGISGPEDILYLAKRAKEAGMQILLTFHYSDYWTNGETQTKPHDWESLDRLALKQALYDFTFGFMNKMKAQGTIPEFVALGNETQSGMLYPDGSYENFAQLSELYNAGYDAVKAVSQDSKVIIHLNAAGDKDLYNWYFGELKNRNTKYDVIGASYYPYWTQKNAAQMREWADYISAKFDKDILIMETGYSWNKTLPDGTPGQLSDNGPYKDFSPLGQKNYMLELIKEIKQAKDCRILGFLYWDPIFIEVEGMGWELGAKNYVSNTTLFDFSGNRMEVLDAFKYNN</sequence>
<comment type="caution">
    <text evidence="7">The sequence shown here is derived from an EMBL/GenBank/DDBJ whole genome shotgun (WGS) entry which is preliminary data.</text>
</comment>
<accession>A0ABR7C9D2</accession>
<gene>
    <name evidence="7" type="ORF">H8S67_07015</name>
</gene>
<dbReference type="EMBL" id="JACOOE010000002">
    <property type="protein sequence ID" value="MBC5604420.1"/>
    <property type="molecule type" value="Genomic_DNA"/>
</dbReference>
<evidence type="ECO:0000256" key="3">
    <source>
        <dbReference type="ARBA" id="ARBA00012556"/>
    </source>
</evidence>
<evidence type="ECO:0000256" key="5">
    <source>
        <dbReference type="ARBA" id="ARBA00023295"/>
    </source>
</evidence>
<evidence type="ECO:0000313" key="8">
    <source>
        <dbReference type="Proteomes" id="UP000600600"/>
    </source>
</evidence>
<comment type="similarity">
    <text evidence="2 6">Belongs to the glycosyl hydrolase 53 family.</text>
</comment>
<dbReference type="InterPro" id="IPR017853">
    <property type="entry name" value="GH"/>
</dbReference>
<dbReference type="Gene3D" id="3.20.20.80">
    <property type="entry name" value="Glycosidases"/>
    <property type="match status" value="1"/>
</dbReference>
<evidence type="ECO:0000256" key="2">
    <source>
        <dbReference type="ARBA" id="ARBA00010687"/>
    </source>
</evidence>
<evidence type="ECO:0000256" key="4">
    <source>
        <dbReference type="ARBA" id="ARBA00022801"/>
    </source>
</evidence>
<proteinExistence type="inferred from homology"/>
<dbReference type="EC" id="3.2.1.89" evidence="3 6"/>
<name>A0ABR7C9D2_9BACE</name>
<reference evidence="7 8" key="1">
    <citation type="submission" date="2020-08" db="EMBL/GenBank/DDBJ databases">
        <title>Genome public.</title>
        <authorList>
            <person name="Liu C."/>
            <person name="Sun Q."/>
        </authorList>
    </citation>
    <scope>NUCLEOTIDE SEQUENCE [LARGE SCALE GENOMIC DNA]</scope>
    <source>
        <strain evidence="7 8">M27</strain>
    </source>
</reference>
<dbReference type="PANTHER" id="PTHR34983:SF1">
    <property type="entry name" value="ARABINOGALACTAN ENDO-BETA-1,4-GALACTANASE A"/>
    <property type="match status" value="1"/>
</dbReference>
<keyword evidence="8" id="KW-1185">Reference proteome</keyword>
<dbReference type="GO" id="GO:0016787">
    <property type="term" value="F:hydrolase activity"/>
    <property type="evidence" value="ECO:0007669"/>
    <property type="project" value="UniProtKB-KW"/>
</dbReference>
<keyword evidence="4 6" id="KW-0378">Hydrolase</keyword>
<evidence type="ECO:0000313" key="7">
    <source>
        <dbReference type="EMBL" id="MBC5604420.1"/>
    </source>
</evidence>
<dbReference type="InterPro" id="IPR011683">
    <property type="entry name" value="Glyco_hydro_53"/>
</dbReference>
<keyword evidence="5 6" id="KW-0326">Glycosidase</keyword>